<reference evidence="2" key="1">
    <citation type="submission" date="2022-10" db="EMBL/GenBank/DDBJ databases">
        <title>The complete genomes of actinobacterial strains from the NBC collection.</title>
        <authorList>
            <person name="Joergensen T.S."/>
            <person name="Alvarez Arevalo M."/>
            <person name="Sterndorff E.B."/>
            <person name="Faurdal D."/>
            <person name="Vuksanovic O."/>
            <person name="Mourched A.-S."/>
            <person name="Charusanti P."/>
            <person name="Shaw S."/>
            <person name="Blin K."/>
            <person name="Weber T."/>
        </authorList>
    </citation>
    <scope>NUCLEOTIDE SEQUENCE</scope>
    <source>
        <strain evidence="2">NBC_01482</strain>
    </source>
</reference>
<name>A0ABZ1YJV7_9NOCA</name>
<dbReference type="SUPFAM" id="SSF53335">
    <property type="entry name" value="S-adenosyl-L-methionine-dependent methyltransferases"/>
    <property type="match status" value="1"/>
</dbReference>
<evidence type="ECO:0000256" key="1">
    <source>
        <dbReference type="SAM" id="MobiDB-lite"/>
    </source>
</evidence>
<accession>A0ABZ1YJV7</accession>
<protein>
    <recommendedName>
        <fullName evidence="4">Methyltransferase type 11 domain-containing protein</fullName>
    </recommendedName>
</protein>
<evidence type="ECO:0000313" key="2">
    <source>
        <dbReference type="EMBL" id="WUV43517.1"/>
    </source>
</evidence>
<proteinExistence type="predicted"/>
<feature type="region of interest" description="Disordered" evidence="1">
    <location>
        <begin position="80"/>
        <end position="107"/>
    </location>
</feature>
<keyword evidence="3" id="KW-1185">Reference proteome</keyword>
<dbReference type="Proteomes" id="UP001432062">
    <property type="component" value="Chromosome"/>
</dbReference>
<dbReference type="EMBL" id="CP109441">
    <property type="protein sequence ID" value="WUV43517.1"/>
    <property type="molecule type" value="Genomic_DNA"/>
</dbReference>
<organism evidence="2 3">
    <name type="scientific">Nocardia vinacea</name>
    <dbReference type="NCBI Taxonomy" id="96468"/>
    <lineage>
        <taxon>Bacteria</taxon>
        <taxon>Bacillati</taxon>
        <taxon>Actinomycetota</taxon>
        <taxon>Actinomycetes</taxon>
        <taxon>Mycobacteriales</taxon>
        <taxon>Nocardiaceae</taxon>
        <taxon>Nocardia</taxon>
    </lineage>
</organism>
<dbReference type="InterPro" id="IPR029063">
    <property type="entry name" value="SAM-dependent_MTases_sf"/>
</dbReference>
<sequence length="123" mass="13373">MLEPLHFHAHTEVYDRAADPAALWQRLHDAGLLCRGTQVVELGAGTGLATGPMLQTGAIVTAVEPGPALAVRLRRRWPEGTSTALRPRRYRRPPSISHRSSDGTRGFLLPHVSFSTDADLTEG</sequence>
<evidence type="ECO:0000313" key="3">
    <source>
        <dbReference type="Proteomes" id="UP001432062"/>
    </source>
</evidence>
<gene>
    <name evidence="2" type="ORF">OG563_30405</name>
</gene>
<dbReference type="RefSeq" id="WP_329405931.1">
    <property type="nucleotide sequence ID" value="NZ_CP109441.1"/>
</dbReference>
<dbReference type="Gene3D" id="3.40.50.150">
    <property type="entry name" value="Vaccinia Virus protein VP39"/>
    <property type="match status" value="1"/>
</dbReference>
<evidence type="ECO:0008006" key="4">
    <source>
        <dbReference type="Google" id="ProtNLM"/>
    </source>
</evidence>